<dbReference type="InParanoid" id="F8PH68"/>
<proteinExistence type="predicted"/>
<feature type="chain" id="PRO_5003382169" evidence="1">
    <location>
        <begin position="23"/>
        <end position="118"/>
    </location>
</feature>
<dbReference type="AlphaFoldDB" id="F8PH68"/>
<dbReference type="HOGENOM" id="CLU_2074547_0_0_1"/>
<protein>
    <submittedName>
        <fullName evidence="2">Uncharacterized protein</fullName>
    </submittedName>
</protein>
<sequence length="118" mass="13456">MSKLASIIVELITHTIWAVVEGQVQRPKPRPYNNSILTGYGWVWELINGHSDCIRTELGVWQEVLSKLPDLLKANGYSNSKHVLIFCAHISCNWKGSVTQNRLMCCDFNMKFIYVLSS</sequence>
<organism evidence="3">
    <name type="scientific">Serpula lacrymans var. lacrymans (strain S7.3)</name>
    <name type="common">Dry rot fungus</name>
    <dbReference type="NCBI Taxonomy" id="936435"/>
    <lineage>
        <taxon>Eukaryota</taxon>
        <taxon>Fungi</taxon>
        <taxon>Dikarya</taxon>
        <taxon>Basidiomycota</taxon>
        <taxon>Agaricomycotina</taxon>
        <taxon>Agaricomycetes</taxon>
        <taxon>Agaricomycetidae</taxon>
        <taxon>Boletales</taxon>
        <taxon>Coniophorineae</taxon>
        <taxon>Serpulaceae</taxon>
        <taxon>Serpula</taxon>
    </lineage>
</organism>
<feature type="signal peptide" evidence="1">
    <location>
        <begin position="1"/>
        <end position="22"/>
    </location>
</feature>
<reference evidence="3" key="1">
    <citation type="journal article" date="2011" name="Science">
        <title>The plant cell wall-decomposing machinery underlies the functional diversity of forest fungi.</title>
        <authorList>
            <person name="Eastwood D.C."/>
            <person name="Floudas D."/>
            <person name="Binder M."/>
            <person name="Majcherczyk A."/>
            <person name="Schneider P."/>
            <person name="Aerts A."/>
            <person name="Asiegbu F.O."/>
            <person name="Baker S.E."/>
            <person name="Barry K."/>
            <person name="Bendiksby M."/>
            <person name="Blumentritt M."/>
            <person name="Coutinho P.M."/>
            <person name="Cullen D."/>
            <person name="de Vries R.P."/>
            <person name="Gathman A."/>
            <person name="Goodell B."/>
            <person name="Henrissat B."/>
            <person name="Ihrmark K."/>
            <person name="Kauserud H."/>
            <person name="Kohler A."/>
            <person name="LaButti K."/>
            <person name="Lapidus A."/>
            <person name="Lavin J.L."/>
            <person name="Lee Y.-H."/>
            <person name="Lindquist E."/>
            <person name="Lilly W."/>
            <person name="Lucas S."/>
            <person name="Morin E."/>
            <person name="Murat C."/>
            <person name="Oguiza J.A."/>
            <person name="Park J."/>
            <person name="Pisabarro A.G."/>
            <person name="Riley R."/>
            <person name="Rosling A."/>
            <person name="Salamov A."/>
            <person name="Schmidt O."/>
            <person name="Schmutz J."/>
            <person name="Skrede I."/>
            <person name="Stenlid J."/>
            <person name="Wiebenga A."/>
            <person name="Xie X."/>
            <person name="Kuees U."/>
            <person name="Hibbett D.S."/>
            <person name="Hoffmeister D."/>
            <person name="Hoegberg N."/>
            <person name="Martin F."/>
            <person name="Grigoriev I.V."/>
            <person name="Watkinson S.C."/>
        </authorList>
    </citation>
    <scope>NUCLEOTIDE SEQUENCE [LARGE SCALE GENOMIC DNA]</scope>
    <source>
        <strain evidence="3">strain S7.3</strain>
    </source>
</reference>
<evidence type="ECO:0000313" key="3">
    <source>
        <dbReference type="Proteomes" id="UP000008063"/>
    </source>
</evidence>
<dbReference type="OrthoDB" id="2430314at2759"/>
<evidence type="ECO:0000313" key="2">
    <source>
        <dbReference type="EMBL" id="EGO04452.1"/>
    </source>
</evidence>
<dbReference type="STRING" id="936435.F8PH68"/>
<keyword evidence="3" id="KW-1185">Reference proteome</keyword>
<dbReference type="Proteomes" id="UP000008063">
    <property type="component" value="Unassembled WGS sequence"/>
</dbReference>
<accession>F8PH68</accession>
<name>F8PH68_SERL3</name>
<keyword evidence="1" id="KW-0732">Signal</keyword>
<gene>
    <name evidence="2" type="ORF">SERLA73DRAFT_45314</name>
</gene>
<dbReference type="EMBL" id="GL945474">
    <property type="protein sequence ID" value="EGO04452.1"/>
    <property type="molecule type" value="Genomic_DNA"/>
</dbReference>
<evidence type="ECO:0000256" key="1">
    <source>
        <dbReference type="SAM" id="SignalP"/>
    </source>
</evidence>